<reference evidence="4" key="1">
    <citation type="submission" date="2025-08" db="UniProtKB">
        <authorList>
            <consortium name="RefSeq"/>
        </authorList>
    </citation>
    <scope>IDENTIFICATION</scope>
    <source>
        <tissue evidence="4">Whole sample</tissue>
    </source>
</reference>
<proteinExistence type="predicted"/>
<dbReference type="AlphaFoldDB" id="A0A8B8B894"/>
<evidence type="ECO:0000256" key="1">
    <source>
        <dbReference type="ARBA" id="ARBA00023172"/>
    </source>
</evidence>
<dbReference type="GO" id="GO:0006310">
    <property type="term" value="P:DNA recombination"/>
    <property type="evidence" value="ECO:0007669"/>
    <property type="project" value="UniProtKB-KW"/>
</dbReference>
<name>A0A8B8B894_CRAVI</name>
<dbReference type="Proteomes" id="UP000694844">
    <property type="component" value="Chromosome 8"/>
</dbReference>
<evidence type="ECO:0000256" key="2">
    <source>
        <dbReference type="SAM" id="MobiDB-lite"/>
    </source>
</evidence>
<dbReference type="GeneID" id="111108096"/>
<dbReference type="OrthoDB" id="6142124at2759"/>
<dbReference type="Gene3D" id="1.10.443.10">
    <property type="entry name" value="Intergrase catalytic core"/>
    <property type="match status" value="1"/>
</dbReference>
<gene>
    <name evidence="4" type="primary">LOC111108096</name>
</gene>
<organism evidence="3 4">
    <name type="scientific">Crassostrea virginica</name>
    <name type="common">Eastern oyster</name>
    <dbReference type="NCBI Taxonomy" id="6565"/>
    <lineage>
        <taxon>Eukaryota</taxon>
        <taxon>Metazoa</taxon>
        <taxon>Spiralia</taxon>
        <taxon>Lophotrochozoa</taxon>
        <taxon>Mollusca</taxon>
        <taxon>Bivalvia</taxon>
        <taxon>Autobranchia</taxon>
        <taxon>Pteriomorphia</taxon>
        <taxon>Ostreida</taxon>
        <taxon>Ostreoidea</taxon>
        <taxon>Ostreidae</taxon>
        <taxon>Crassostrea</taxon>
    </lineage>
</organism>
<keyword evidence="1" id="KW-0233">DNA recombination</keyword>
<feature type="compositionally biased region" description="Polar residues" evidence="2">
    <location>
        <begin position="10"/>
        <end position="25"/>
    </location>
</feature>
<dbReference type="SUPFAM" id="SSF56349">
    <property type="entry name" value="DNA breaking-rejoining enzymes"/>
    <property type="match status" value="1"/>
</dbReference>
<dbReference type="InterPro" id="IPR013762">
    <property type="entry name" value="Integrase-like_cat_sf"/>
</dbReference>
<evidence type="ECO:0000313" key="3">
    <source>
        <dbReference type="Proteomes" id="UP000694844"/>
    </source>
</evidence>
<dbReference type="GO" id="GO:0003677">
    <property type="term" value="F:DNA binding"/>
    <property type="evidence" value="ECO:0007669"/>
    <property type="project" value="InterPro"/>
</dbReference>
<dbReference type="InterPro" id="IPR011010">
    <property type="entry name" value="DNA_brk_join_enz"/>
</dbReference>
<sequence>MEEAYHTNEELNSGSECQNLQTNNMEKSKRTRTSRKSSSGSSKKDTNEKMDQLESRVNDRRCSDLQSLRLGEAFINIQRKGVTFIRQGLAKQDRPNHYGTKIFVPAFSENKLLDPKRSLYFYVKKTEEYRQNLKTDNNKLFLSLLEPHQAVASQTISKWIVQTIHMAYENKKKSKVKGHSTRAIGPSWALFNGASMKSILESADWSKESTFCNFYLRDVDNCVPVLQCTVNS</sequence>
<feature type="compositionally biased region" description="Basic and acidic residues" evidence="2">
    <location>
        <begin position="42"/>
        <end position="58"/>
    </location>
</feature>
<dbReference type="PANTHER" id="PTHR35617:SF3">
    <property type="entry name" value="CORE-BINDING (CB) DOMAIN-CONTAINING PROTEIN"/>
    <property type="match status" value="1"/>
</dbReference>
<protein>
    <submittedName>
        <fullName evidence="4">Uncharacterized protein LOC111108096 isoform X2</fullName>
    </submittedName>
</protein>
<feature type="region of interest" description="Disordered" evidence="2">
    <location>
        <begin position="1"/>
        <end position="58"/>
    </location>
</feature>
<keyword evidence="3" id="KW-1185">Reference proteome</keyword>
<dbReference type="GO" id="GO:0015074">
    <property type="term" value="P:DNA integration"/>
    <property type="evidence" value="ECO:0007669"/>
    <property type="project" value="InterPro"/>
</dbReference>
<dbReference type="PANTHER" id="PTHR35617">
    <property type="entry name" value="PHAGE_INTEGRASE DOMAIN-CONTAINING PROTEIN"/>
    <property type="match status" value="1"/>
</dbReference>
<accession>A0A8B8B894</accession>
<evidence type="ECO:0000313" key="4">
    <source>
        <dbReference type="RefSeq" id="XP_022299373.1"/>
    </source>
</evidence>
<dbReference type="RefSeq" id="XP_022299373.1">
    <property type="nucleotide sequence ID" value="XM_022443665.1"/>
</dbReference>